<dbReference type="InterPro" id="IPR007205">
    <property type="entry name" value="Protein_HGH1_N"/>
</dbReference>
<evidence type="ECO:0000313" key="6">
    <source>
        <dbReference type="EMBL" id="EEC66922.1"/>
    </source>
</evidence>
<dbReference type="PANTHER" id="PTHR13387:SF9">
    <property type="entry name" value="PROTEIN HGH1 HOMOLOG"/>
    <property type="match status" value="1"/>
</dbReference>
<dbReference type="InterPro" id="IPR039717">
    <property type="entry name" value="Hgh1"/>
</dbReference>
<feature type="domain" description="Protein HGH1 N-terminal" evidence="4">
    <location>
        <begin position="108"/>
        <end position="277"/>
    </location>
</feature>
<dbReference type="Proteomes" id="UP000007015">
    <property type="component" value="Chromosome 10"/>
</dbReference>
<keyword evidence="7" id="KW-1185">Reference proteome</keyword>
<gene>
    <name evidence="6" type="ORF">OsI_33524</name>
</gene>
<dbReference type="HOGENOM" id="CLU_037769_0_0_1"/>
<name>B8BGS0_ORYSI</name>
<dbReference type="EMBL" id="CM000135">
    <property type="protein sequence ID" value="EEC66922.1"/>
    <property type="molecule type" value="Genomic_DNA"/>
</dbReference>
<dbReference type="AlphaFoldDB" id="B8BGS0"/>
<comment type="similarity">
    <text evidence="1">Belongs to the HGH1 family.</text>
</comment>
<dbReference type="PROSITE" id="PS50176">
    <property type="entry name" value="ARM_REPEAT"/>
    <property type="match status" value="1"/>
</dbReference>
<dbReference type="InterPro" id="IPR000225">
    <property type="entry name" value="Armadillo"/>
</dbReference>
<dbReference type="OMA" id="MCILLTN"/>
<dbReference type="Pfam" id="PF04063">
    <property type="entry name" value="DUF383"/>
    <property type="match status" value="1"/>
</dbReference>
<feature type="repeat" description="ARM" evidence="3">
    <location>
        <begin position="46"/>
        <end position="90"/>
    </location>
</feature>
<dbReference type="Gramene" id="BGIOSGA032889-TA">
    <property type="protein sequence ID" value="BGIOSGA032889-PA"/>
    <property type="gene ID" value="BGIOSGA032889"/>
</dbReference>
<dbReference type="Gene3D" id="1.25.10.10">
    <property type="entry name" value="Leucine-rich Repeat Variant"/>
    <property type="match status" value="1"/>
</dbReference>
<organism evidence="6 7">
    <name type="scientific">Oryza sativa subsp. indica</name>
    <name type="common">Rice</name>
    <dbReference type="NCBI Taxonomy" id="39946"/>
    <lineage>
        <taxon>Eukaryota</taxon>
        <taxon>Viridiplantae</taxon>
        <taxon>Streptophyta</taxon>
        <taxon>Embryophyta</taxon>
        <taxon>Tracheophyta</taxon>
        <taxon>Spermatophyta</taxon>
        <taxon>Magnoliopsida</taxon>
        <taxon>Liliopsida</taxon>
        <taxon>Poales</taxon>
        <taxon>Poaceae</taxon>
        <taxon>BOP clade</taxon>
        <taxon>Oryzoideae</taxon>
        <taxon>Oryzeae</taxon>
        <taxon>Oryzinae</taxon>
        <taxon>Oryza</taxon>
        <taxon>Oryza sativa</taxon>
    </lineage>
</organism>
<protein>
    <recommendedName>
        <fullName evidence="2">Protein HGH1 homolog</fullName>
    </recommendedName>
</protein>
<dbReference type="SUPFAM" id="SSF48371">
    <property type="entry name" value="ARM repeat"/>
    <property type="match status" value="1"/>
</dbReference>
<sequence>MADELDELLGFLSSPQPNVRGAAAGIVRGLTGDADGLRALSARADRALPALLRLLASAGGELGTGGAAADSLVNLSQDGALSARLVSLGAVVAAMDVVAKRGGEQPGLARSLVMLLANLTQVDSGVAALLQVGDEKMQGLYVAKLVRSFCRSSSESEEEDIFEHVASILVNISKVEAGRRILMEPKRGLLKQIIRQSDSTNQLRKKGVVSTIRNCCFEADTQIQNLLSLAEYIWPALLLPVAGKKIYSEEDRSKMPPELANALSHEREAVENSEIRQQALEAIYMIVLQDEGRRAFWSVNGPRILQVGYEDEEDPKVMEAYELIGSLVFPWLKAIKSSPYNYVRTWRNMHKQSNLPTFHRKIRKLVNVHMSPLTGGFASGQRNIQPPVGKTTGFWINVPF</sequence>
<proteinExistence type="inferred from homology"/>
<evidence type="ECO:0000256" key="1">
    <source>
        <dbReference type="ARBA" id="ARBA00006712"/>
    </source>
</evidence>
<dbReference type="InterPro" id="IPR016024">
    <property type="entry name" value="ARM-type_fold"/>
</dbReference>
<evidence type="ECO:0000256" key="2">
    <source>
        <dbReference type="ARBA" id="ARBA00014076"/>
    </source>
</evidence>
<reference evidence="6 7" key="1">
    <citation type="journal article" date="2005" name="PLoS Biol.">
        <title>The genomes of Oryza sativa: a history of duplications.</title>
        <authorList>
            <person name="Yu J."/>
            <person name="Wang J."/>
            <person name="Lin W."/>
            <person name="Li S."/>
            <person name="Li H."/>
            <person name="Zhou J."/>
            <person name="Ni P."/>
            <person name="Dong W."/>
            <person name="Hu S."/>
            <person name="Zeng C."/>
            <person name="Zhang J."/>
            <person name="Zhang Y."/>
            <person name="Li R."/>
            <person name="Xu Z."/>
            <person name="Li S."/>
            <person name="Li X."/>
            <person name="Zheng H."/>
            <person name="Cong L."/>
            <person name="Lin L."/>
            <person name="Yin J."/>
            <person name="Geng J."/>
            <person name="Li G."/>
            <person name="Shi J."/>
            <person name="Liu J."/>
            <person name="Lv H."/>
            <person name="Li J."/>
            <person name="Wang J."/>
            <person name="Deng Y."/>
            <person name="Ran L."/>
            <person name="Shi X."/>
            <person name="Wang X."/>
            <person name="Wu Q."/>
            <person name="Li C."/>
            <person name="Ren X."/>
            <person name="Wang J."/>
            <person name="Wang X."/>
            <person name="Li D."/>
            <person name="Liu D."/>
            <person name="Zhang X."/>
            <person name="Ji Z."/>
            <person name="Zhao W."/>
            <person name="Sun Y."/>
            <person name="Zhang Z."/>
            <person name="Bao J."/>
            <person name="Han Y."/>
            <person name="Dong L."/>
            <person name="Ji J."/>
            <person name="Chen P."/>
            <person name="Wu S."/>
            <person name="Liu J."/>
            <person name="Xiao Y."/>
            <person name="Bu D."/>
            <person name="Tan J."/>
            <person name="Yang L."/>
            <person name="Ye C."/>
            <person name="Zhang J."/>
            <person name="Xu J."/>
            <person name="Zhou Y."/>
            <person name="Yu Y."/>
            <person name="Zhang B."/>
            <person name="Zhuang S."/>
            <person name="Wei H."/>
            <person name="Liu B."/>
            <person name="Lei M."/>
            <person name="Yu H."/>
            <person name="Li Y."/>
            <person name="Xu H."/>
            <person name="Wei S."/>
            <person name="He X."/>
            <person name="Fang L."/>
            <person name="Zhang Z."/>
            <person name="Zhang Y."/>
            <person name="Huang X."/>
            <person name="Su Z."/>
            <person name="Tong W."/>
            <person name="Li J."/>
            <person name="Tong Z."/>
            <person name="Li S."/>
            <person name="Ye J."/>
            <person name="Wang L."/>
            <person name="Fang L."/>
            <person name="Lei T."/>
            <person name="Chen C."/>
            <person name="Chen H."/>
            <person name="Xu Z."/>
            <person name="Li H."/>
            <person name="Huang H."/>
            <person name="Zhang F."/>
            <person name="Xu H."/>
            <person name="Li N."/>
            <person name="Zhao C."/>
            <person name="Li S."/>
            <person name="Dong L."/>
            <person name="Huang Y."/>
            <person name="Li L."/>
            <person name="Xi Y."/>
            <person name="Qi Q."/>
            <person name="Li W."/>
            <person name="Zhang B."/>
            <person name="Hu W."/>
            <person name="Zhang Y."/>
            <person name="Tian X."/>
            <person name="Jiao Y."/>
            <person name="Liang X."/>
            <person name="Jin J."/>
            <person name="Gao L."/>
            <person name="Zheng W."/>
            <person name="Hao B."/>
            <person name="Liu S."/>
            <person name="Wang W."/>
            <person name="Yuan L."/>
            <person name="Cao M."/>
            <person name="McDermott J."/>
            <person name="Samudrala R."/>
            <person name="Wang J."/>
            <person name="Wong G.K."/>
            <person name="Yang H."/>
        </authorList>
    </citation>
    <scope>NUCLEOTIDE SEQUENCE [LARGE SCALE GENOMIC DNA]</scope>
    <source>
        <strain evidence="7">cv. 93-11</strain>
    </source>
</reference>
<dbReference type="STRING" id="39946.B8BGS0"/>
<dbReference type="InterPro" id="IPR011989">
    <property type="entry name" value="ARM-like"/>
</dbReference>
<feature type="domain" description="Protein HGH1 C-terminal" evidence="5">
    <location>
        <begin position="282"/>
        <end position="327"/>
    </location>
</feature>
<dbReference type="Pfam" id="PF04064">
    <property type="entry name" value="DUF384"/>
    <property type="match status" value="1"/>
</dbReference>
<evidence type="ECO:0000259" key="4">
    <source>
        <dbReference type="Pfam" id="PF04063"/>
    </source>
</evidence>
<evidence type="ECO:0000256" key="3">
    <source>
        <dbReference type="PROSITE-ProRule" id="PRU00259"/>
    </source>
</evidence>
<evidence type="ECO:0000259" key="5">
    <source>
        <dbReference type="Pfam" id="PF04064"/>
    </source>
</evidence>
<accession>B8BGS0</accession>
<dbReference type="PANTHER" id="PTHR13387">
    <property type="entry name" value="PROTEIN HGH1 HOMOLOG"/>
    <property type="match status" value="1"/>
</dbReference>
<evidence type="ECO:0000313" key="7">
    <source>
        <dbReference type="Proteomes" id="UP000007015"/>
    </source>
</evidence>
<dbReference type="InterPro" id="IPR007206">
    <property type="entry name" value="Protein_HGH1_C"/>
</dbReference>